<dbReference type="Proteomes" id="UP000287166">
    <property type="component" value="Unassembled WGS sequence"/>
</dbReference>
<dbReference type="RefSeq" id="XP_027614221.1">
    <property type="nucleotide sequence ID" value="XM_027758420.1"/>
</dbReference>
<dbReference type="EMBL" id="BFAD01000005">
    <property type="protein sequence ID" value="GBE83308.1"/>
    <property type="molecule type" value="Genomic_DNA"/>
</dbReference>
<dbReference type="PANTHER" id="PTHR38705">
    <property type="entry name" value="PROTEIN RDS1"/>
    <property type="match status" value="1"/>
</dbReference>
<keyword evidence="3" id="KW-1185">Reference proteome</keyword>
<feature type="chain" id="PRO_5019138166" description="Protein rds1" evidence="1">
    <location>
        <begin position="19"/>
        <end position="294"/>
    </location>
</feature>
<proteinExistence type="predicted"/>
<evidence type="ECO:0000256" key="1">
    <source>
        <dbReference type="SAM" id="SignalP"/>
    </source>
</evidence>
<evidence type="ECO:0000313" key="2">
    <source>
        <dbReference type="EMBL" id="GBE83308.1"/>
    </source>
</evidence>
<feature type="signal peptide" evidence="1">
    <location>
        <begin position="1"/>
        <end position="18"/>
    </location>
</feature>
<dbReference type="AlphaFoldDB" id="A0A401GM78"/>
<evidence type="ECO:0008006" key="4">
    <source>
        <dbReference type="Google" id="ProtNLM"/>
    </source>
</evidence>
<dbReference type="GeneID" id="38780225"/>
<protein>
    <recommendedName>
        <fullName evidence="4">Protein rds1</fullName>
    </recommendedName>
</protein>
<dbReference type="InterPro" id="IPR039254">
    <property type="entry name" value="Rds1"/>
</dbReference>
<keyword evidence="1" id="KW-0732">Signal</keyword>
<evidence type="ECO:0000313" key="3">
    <source>
        <dbReference type="Proteomes" id="UP000287166"/>
    </source>
</evidence>
<organism evidence="2 3">
    <name type="scientific">Sparassis crispa</name>
    <dbReference type="NCBI Taxonomy" id="139825"/>
    <lineage>
        <taxon>Eukaryota</taxon>
        <taxon>Fungi</taxon>
        <taxon>Dikarya</taxon>
        <taxon>Basidiomycota</taxon>
        <taxon>Agaricomycotina</taxon>
        <taxon>Agaricomycetes</taxon>
        <taxon>Polyporales</taxon>
        <taxon>Sparassidaceae</taxon>
        <taxon>Sparassis</taxon>
    </lineage>
</organism>
<comment type="caution">
    <text evidence="2">The sequence shown here is derived from an EMBL/GenBank/DDBJ whole genome shotgun (WGS) entry which is preliminary data.</text>
</comment>
<dbReference type="SUPFAM" id="SSF47240">
    <property type="entry name" value="Ferritin-like"/>
    <property type="match status" value="1"/>
</dbReference>
<gene>
    <name evidence="2" type="ORF">SCP_0503560</name>
</gene>
<accession>A0A401GM78</accession>
<sequence length="294" mass="30642">MKSFGILLALVSAAIVLAAPTPTDTNILQFALSLELLENNFYSTGLGQFDDQAFAEAGFPAWVRGRFEQIGEHEAEHVSFLQAALGSAAPQPCTYNFPYTDPKSFAALAMALEGVGASAYLGAAQYISDKNTLTAAGSILAVESRHAGWISSAVLKLQPWDGSFETPLGLSGAFSLASEFIVSCPSTNPPLPISTFPALTVSTMTPSAGYIIGLTFSNPTGASPTYLAWMTGLDVVFTNIDGSGVTTVPSGLFGTVYVGVVSSNQLPLSDASMVTGLAIVEFPFNSTMGRITAP</sequence>
<dbReference type="CDD" id="cd00657">
    <property type="entry name" value="Ferritin_like"/>
    <property type="match status" value="1"/>
</dbReference>
<dbReference type="InParanoid" id="A0A401GM78"/>
<dbReference type="Gene3D" id="1.20.1260.10">
    <property type="match status" value="1"/>
</dbReference>
<dbReference type="PANTHER" id="PTHR38705:SF1">
    <property type="entry name" value="PROTEIN RDS1"/>
    <property type="match status" value="1"/>
</dbReference>
<dbReference type="Pfam" id="PF13668">
    <property type="entry name" value="Ferritin_2"/>
    <property type="match status" value="1"/>
</dbReference>
<dbReference type="InterPro" id="IPR009078">
    <property type="entry name" value="Ferritin-like_SF"/>
</dbReference>
<reference evidence="2 3" key="1">
    <citation type="journal article" date="2018" name="Sci. Rep.">
        <title>Genome sequence of the cauliflower mushroom Sparassis crispa (Hanabiratake) and its association with beneficial usage.</title>
        <authorList>
            <person name="Kiyama R."/>
            <person name="Furutani Y."/>
            <person name="Kawaguchi K."/>
            <person name="Nakanishi T."/>
        </authorList>
    </citation>
    <scope>NUCLEOTIDE SEQUENCE [LARGE SCALE GENOMIC DNA]</scope>
</reference>
<name>A0A401GM78_9APHY</name>
<dbReference type="InterPro" id="IPR012347">
    <property type="entry name" value="Ferritin-like"/>
</dbReference>
<dbReference type="STRING" id="139825.A0A401GM78"/>
<dbReference type="OrthoDB" id="1001765at2759"/>